<evidence type="ECO:0000313" key="3">
    <source>
        <dbReference type="Proteomes" id="UP000228930"/>
    </source>
</evidence>
<dbReference type="EMBL" id="LFJC01000003">
    <property type="protein sequence ID" value="PIT01181.1"/>
    <property type="molecule type" value="Genomic_DNA"/>
</dbReference>
<sequence>MAKQKRSAEQQVADEADRKAQNPIGARQVIADSHADPEFQENHKRLRAERLAREAGPASKN</sequence>
<gene>
    <name evidence="2" type="ORF">TSA1_10760</name>
</gene>
<organism evidence="2 3">
    <name type="scientific">Bradyrhizobium nitroreducens</name>
    <dbReference type="NCBI Taxonomy" id="709803"/>
    <lineage>
        <taxon>Bacteria</taxon>
        <taxon>Pseudomonadati</taxon>
        <taxon>Pseudomonadota</taxon>
        <taxon>Alphaproteobacteria</taxon>
        <taxon>Hyphomicrobiales</taxon>
        <taxon>Nitrobacteraceae</taxon>
        <taxon>Bradyrhizobium</taxon>
    </lineage>
</organism>
<protein>
    <submittedName>
        <fullName evidence="2">Uncharacterized protein</fullName>
    </submittedName>
</protein>
<name>A0A2M6U9J5_9BRAD</name>
<dbReference type="Proteomes" id="UP000228930">
    <property type="component" value="Unassembled WGS sequence"/>
</dbReference>
<evidence type="ECO:0000256" key="1">
    <source>
        <dbReference type="SAM" id="MobiDB-lite"/>
    </source>
</evidence>
<comment type="caution">
    <text evidence="2">The sequence shown here is derived from an EMBL/GenBank/DDBJ whole genome shotgun (WGS) entry which is preliminary data.</text>
</comment>
<reference evidence="2 3" key="1">
    <citation type="submission" date="2015-06" db="EMBL/GenBank/DDBJ databases">
        <title>Comparative genome analysis of nirS-carrying Bradyrhizobium sp. strains.</title>
        <authorList>
            <person name="Ishii S."/>
            <person name="Jang J."/>
            <person name="Nishizawa T."/>
            <person name="Senoo K."/>
        </authorList>
    </citation>
    <scope>NUCLEOTIDE SEQUENCE [LARGE SCALE GENOMIC DNA]</scope>
    <source>
        <strain evidence="2 3">TSA1</strain>
    </source>
</reference>
<evidence type="ECO:0000313" key="2">
    <source>
        <dbReference type="EMBL" id="PIT01181.1"/>
    </source>
</evidence>
<keyword evidence="3" id="KW-1185">Reference proteome</keyword>
<feature type="region of interest" description="Disordered" evidence="1">
    <location>
        <begin position="1"/>
        <end position="40"/>
    </location>
</feature>
<dbReference type="AlphaFoldDB" id="A0A2M6U9J5"/>
<accession>A0A2M6U9J5</accession>
<dbReference type="RefSeq" id="WP_100176399.1">
    <property type="nucleotide sequence ID" value="NZ_LFJC01000003.1"/>
</dbReference>
<proteinExistence type="predicted"/>